<evidence type="ECO:0000256" key="7">
    <source>
        <dbReference type="ARBA" id="ARBA00023180"/>
    </source>
</evidence>
<evidence type="ECO:0000256" key="3">
    <source>
        <dbReference type="ARBA" id="ARBA00022679"/>
    </source>
</evidence>
<evidence type="ECO:0000256" key="2">
    <source>
        <dbReference type="ARBA" id="ARBA00010666"/>
    </source>
</evidence>
<dbReference type="PhylomeDB" id="A7RI69"/>
<dbReference type="OMA" id="WSAREWA"/>
<comment type="subcellular location">
    <subcellularLocation>
        <location evidence="1">Membrane</location>
        <topology evidence="1">Multi-pass membrane protein</topology>
    </subcellularLocation>
</comment>
<dbReference type="PANTHER" id="PTHR13533:SF1">
    <property type="entry name" value="N-ACETYLNEURAMINATE 9-O-ACETYLTRANSFERASE"/>
    <property type="match status" value="1"/>
</dbReference>
<feature type="transmembrane region" description="Helical" evidence="9">
    <location>
        <begin position="352"/>
        <end position="372"/>
    </location>
</feature>
<feature type="transmembrane region" description="Helical" evidence="9">
    <location>
        <begin position="572"/>
        <end position="588"/>
    </location>
</feature>
<dbReference type="InParanoid" id="A7RI69"/>
<keyword evidence="4 9" id="KW-0812">Transmembrane</keyword>
<feature type="region of interest" description="Disordered" evidence="8">
    <location>
        <begin position="1"/>
        <end position="36"/>
    </location>
</feature>
<comment type="similarity">
    <text evidence="2">Belongs to the PC-esterase family. CASD1 subfamily.</text>
</comment>
<evidence type="ECO:0000259" key="10">
    <source>
        <dbReference type="Pfam" id="PF07779"/>
    </source>
</evidence>
<accession>A7RI69</accession>
<feature type="transmembrane region" description="Helical" evidence="9">
    <location>
        <begin position="50"/>
        <end position="69"/>
    </location>
</feature>
<dbReference type="InterPro" id="IPR012419">
    <property type="entry name" value="Cas1_AcylTrans_dom"/>
</dbReference>
<proteinExistence type="inferred from homology"/>
<keyword evidence="7" id="KW-0325">Glycoprotein</keyword>
<evidence type="ECO:0000256" key="6">
    <source>
        <dbReference type="ARBA" id="ARBA00023136"/>
    </source>
</evidence>
<evidence type="ECO:0000313" key="12">
    <source>
        <dbReference type="Proteomes" id="UP000001593"/>
    </source>
</evidence>
<name>A7RI69_NEMVE</name>
<evidence type="ECO:0000256" key="9">
    <source>
        <dbReference type="SAM" id="Phobius"/>
    </source>
</evidence>
<feature type="domain" description="Cas1p 10 TM acyl transferase" evidence="10">
    <location>
        <begin position="330"/>
        <end position="458"/>
    </location>
</feature>
<feature type="transmembrane region" description="Helical" evidence="9">
    <location>
        <begin position="437"/>
        <end position="457"/>
    </location>
</feature>
<feature type="transmembrane region" description="Helical" evidence="9">
    <location>
        <begin position="407"/>
        <end position="425"/>
    </location>
</feature>
<dbReference type="Proteomes" id="UP000001593">
    <property type="component" value="Unassembled WGS sequence"/>
</dbReference>
<dbReference type="GO" id="GO:0005975">
    <property type="term" value="P:carbohydrate metabolic process"/>
    <property type="evidence" value="ECO:0007669"/>
    <property type="project" value="UniProtKB-ARBA"/>
</dbReference>
<sequence length="725" mass="83895">MDSPSKLQSVSFEFPEDSMDGKISKQREEKEPKNLTQSKAAWRMEARCKMLAALVVFVAFIVHLIRILTKGSDTCSLMFNDGWWRGDMWQPYGCMMHRYIPSEARTCLQNHPVAFVGDSRIRGLYYKLVNTLDPEKKLHAVKHHDLHYKDGNTTLDFYWRPYVDQTVKKMYDKWIESSRRRPHLIITGMATWTIKNLGINRAAEYQKNLTLLKESIEVLSKLNESPKKVKLPGTKLSPFPTSPTTIWTLQAPTVFSKLSKARKSLTISSITKLNDIASNVFFNSSVKVLQSIALAAKARPKSTDDGVHYNSPVIDVELDFLLNFYCNRYMQVNDASCCLPTPRITQLQYNTFAVFVTCFVLFIIMFVCRRMWPPSEQDGTAGVEATTPGGHESYSLHWVYSESMYPVMRYMAKLGIIMLYFYLCDRTNLFFKEQKQYSNTAFFLSMLGFLILGAYTWTPHDEVMTRMNLFTVVLCLVMGRPYQFYYFVPLISFWFVVIYATMVFFPRVSASSVREDPKQYIFIWLKFFVLFGTIYILWSSPILFDWVFSQWAVKQLFIDENDSVREWRFRSWLDRYIVLYGMVFGFAYHTAKHFKIFDDTLRKGLFKSLHSKVTMVMSVVALAVYGIQAFTCSNKPSCNATHSVASCIPITAYILLRNVPGSMRSRFSRFYAWVGSISLELFIGQYHIWLAQDTRGVLVLIPGYPALNAILTSFVFVCVCHEVNK</sequence>
<keyword evidence="3" id="KW-0808">Transferase</keyword>
<dbReference type="STRING" id="45351.A7RI69"/>
<dbReference type="GO" id="GO:0005794">
    <property type="term" value="C:Golgi apparatus"/>
    <property type="evidence" value="ECO:0007669"/>
    <property type="project" value="UniProtKB-ARBA"/>
</dbReference>
<feature type="transmembrane region" description="Helical" evidence="9">
    <location>
        <begin position="670"/>
        <end position="689"/>
    </location>
</feature>
<dbReference type="eggNOG" id="KOG1699">
    <property type="taxonomic scope" value="Eukaryota"/>
</dbReference>
<gene>
    <name evidence="11" type="ORF">NEMVEDRAFT_v1g238466</name>
</gene>
<evidence type="ECO:0000256" key="1">
    <source>
        <dbReference type="ARBA" id="ARBA00004141"/>
    </source>
</evidence>
<protein>
    <recommendedName>
        <fullName evidence="10">Cas1p 10 TM acyl transferase domain-containing protein</fullName>
    </recommendedName>
</protein>
<feature type="transmembrane region" description="Helical" evidence="9">
    <location>
        <begin position="520"/>
        <end position="538"/>
    </location>
</feature>
<dbReference type="Pfam" id="PF07779">
    <property type="entry name" value="Cas1_AcylT"/>
    <property type="match status" value="2"/>
</dbReference>
<evidence type="ECO:0000256" key="5">
    <source>
        <dbReference type="ARBA" id="ARBA00022989"/>
    </source>
</evidence>
<organism evidence="11 12">
    <name type="scientific">Nematostella vectensis</name>
    <name type="common">Starlet sea anemone</name>
    <dbReference type="NCBI Taxonomy" id="45351"/>
    <lineage>
        <taxon>Eukaryota</taxon>
        <taxon>Metazoa</taxon>
        <taxon>Cnidaria</taxon>
        <taxon>Anthozoa</taxon>
        <taxon>Hexacorallia</taxon>
        <taxon>Actiniaria</taxon>
        <taxon>Edwardsiidae</taxon>
        <taxon>Nematostella</taxon>
    </lineage>
</organism>
<feature type="transmembrane region" description="Helical" evidence="9">
    <location>
        <begin position="701"/>
        <end position="720"/>
    </location>
</feature>
<dbReference type="HOGENOM" id="CLU_008003_1_0_1"/>
<feature type="transmembrane region" description="Helical" evidence="9">
    <location>
        <begin position="484"/>
        <end position="508"/>
    </location>
</feature>
<dbReference type="EMBL" id="DS469511">
    <property type="protein sequence ID" value="EDO48978.1"/>
    <property type="molecule type" value="Genomic_DNA"/>
</dbReference>
<keyword evidence="12" id="KW-1185">Reference proteome</keyword>
<dbReference type="AlphaFoldDB" id="A7RI69"/>
<evidence type="ECO:0000256" key="4">
    <source>
        <dbReference type="ARBA" id="ARBA00022692"/>
    </source>
</evidence>
<feature type="non-terminal residue" evidence="11">
    <location>
        <position position="725"/>
    </location>
</feature>
<feature type="domain" description="Cas1p 10 TM acyl transferase" evidence="10">
    <location>
        <begin position="462"/>
        <end position="724"/>
    </location>
</feature>
<dbReference type="PANTHER" id="PTHR13533">
    <property type="entry name" value="N-ACETYLNEURAMINATE 9-O-ACETYLTRANSFERASE"/>
    <property type="match status" value="1"/>
</dbReference>
<feature type="transmembrane region" description="Helical" evidence="9">
    <location>
        <begin position="640"/>
        <end position="658"/>
    </location>
</feature>
<feature type="compositionally biased region" description="Basic and acidic residues" evidence="8">
    <location>
        <begin position="19"/>
        <end position="33"/>
    </location>
</feature>
<reference evidence="11 12" key="1">
    <citation type="journal article" date="2007" name="Science">
        <title>Sea anemone genome reveals ancestral eumetazoan gene repertoire and genomic organization.</title>
        <authorList>
            <person name="Putnam N.H."/>
            <person name="Srivastava M."/>
            <person name="Hellsten U."/>
            <person name="Dirks B."/>
            <person name="Chapman J."/>
            <person name="Salamov A."/>
            <person name="Terry A."/>
            <person name="Shapiro H."/>
            <person name="Lindquist E."/>
            <person name="Kapitonov V.V."/>
            <person name="Jurka J."/>
            <person name="Genikhovich G."/>
            <person name="Grigoriev I.V."/>
            <person name="Lucas S.M."/>
            <person name="Steele R.E."/>
            <person name="Finnerty J.R."/>
            <person name="Technau U."/>
            <person name="Martindale M.Q."/>
            <person name="Rokhsar D.S."/>
        </authorList>
    </citation>
    <scope>NUCLEOTIDE SEQUENCE [LARGE SCALE GENOMIC DNA]</scope>
    <source>
        <strain evidence="12">CH2 X CH6</strain>
    </source>
</reference>
<dbReference type="GO" id="GO:0016020">
    <property type="term" value="C:membrane"/>
    <property type="evidence" value="ECO:0007669"/>
    <property type="project" value="UniProtKB-SubCell"/>
</dbReference>
<keyword evidence="5 9" id="KW-1133">Transmembrane helix</keyword>
<feature type="transmembrane region" description="Helical" evidence="9">
    <location>
        <begin position="609"/>
        <end position="628"/>
    </location>
</feature>
<evidence type="ECO:0000313" key="11">
    <source>
        <dbReference type="EMBL" id="EDO48978.1"/>
    </source>
</evidence>
<keyword evidence="6 9" id="KW-0472">Membrane</keyword>
<dbReference type="GO" id="GO:0016740">
    <property type="term" value="F:transferase activity"/>
    <property type="evidence" value="ECO:0007669"/>
    <property type="project" value="UniProtKB-KW"/>
</dbReference>
<evidence type="ECO:0000256" key="8">
    <source>
        <dbReference type="SAM" id="MobiDB-lite"/>
    </source>
</evidence>
<feature type="compositionally biased region" description="Polar residues" evidence="8">
    <location>
        <begin position="1"/>
        <end position="11"/>
    </location>
</feature>